<dbReference type="KEGG" id="pbar:105432354"/>
<gene>
    <name evidence="3" type="primary">LOC105432354</name>
</gene>
<protein>
    <submittedName>
        <fullName evidence="3">Uncharacterized protein LOC105432354</fullName>
    </submittedName>
</protein>
<keyword evidence="1" id="KW-0812">Transmembrane</keyword>
<sequence>MARYFSESAGSPKEKRYHTQWNNSNLIRNLRQALTASDSCHLQKSSGPTSEVWHFESGHLAHLSVHLQVASATKPRSMLSSFPRRERGTIVIGFNFLCLSVAPALRSFLIPKLYSEQSYTRVRAVEL</sequence>
<keyword evidence="2" id="KW-1185">Reference proteome</keyword>
<accession>A0A6I9WZ67</accession>
<evidence type="ECO:0000313" key="3">
    <source>
        <dbReference type="RefSeq" id="XP_011645431.1"/>
    </source>
</evidence>
<evidence type="ECO:0000313" key="2">
    <source>
        <dbReference type="Proteomes" id="UP000504615"/>
    </source>
</evidence>
<dbReference type="GeneID" id="105432354"/>
<dbReference type="RefSeq" id="XP_011645431.1">
    <property type="nucleotide sequence ID" value="XM_011647129.1"/>
</dbReference>
<dbReference type="Proteomes" id="UP000504615">
    <property type="component" value="Unplaced"/>
</dbReference>
<evidence type="ECO:0000256" key="1">
    <source>
        <dbReference type="SAM" id="Phobius"/>
    </source>
</evidence>
<proteinExistence type="predicted"/>
<keyword evidence="1" id="KW-1133">Transmembrane helix</keyword>
<name>A0A6I9WZ67_9HYME</name>
<feature type="transmembrane region" description="Helical" evidence="1">
    <location>
        <begin position="88"/>
        <end position="109"/>
    </location>
</feature>
<keyword evidence="1" id="KW-0472">Membrane</keyword>
<organism evidence="2 3">
    <name type="scientific">Pogonomyrmex barbatus</name>
    <name type="common">red harvester ant</name>
    <dbReference type="NCBI Taxonomy" id="144034"/>
    <lineage>
        <taxon>Eukaryota</taxon>
        <taxon>Metazoa</taxon>
        <taxon>Ecdysozoa</taxon>
        <taxon>Arthropoda</taxon>
        <taxon>Hexapoda</taxon>
        <taxon>Insecta</taxon>
        <taxon>Pterygota</taxon>
        <taxon>Neoptera</taxon>
        <taxon>Endopterygota</taxon>
        <taxon>Hymenoptera</taxon>
        <taxon>Apocrita</taxon>
        <taxon>Aculeata</taxon>
        <taxon>Formicoidea</taxon>
        <taxon>Formicidae</taxon>
        <taxon>Myrmicinae</taxon>
        <taxon>Pogonomyrmex</taxon>
    </lineage>
</organism>
<dbReference type="AlphaFoldDB" id="A0A6I9WZ67"/>
<reference evidence="3" key="1">
    <citation type="submission" date="2025-08" db="UniProtKB">
        <authorList>
            <consortium name="RefSeq"/>
        </authorList>
    </citation>
    <scope>IDENTIFICATION</scope>
</reference>